<evidence type="ECO:0000256" key="1">
    <source>
        <dbReference type="ARBA" id="ARBA00006739"/>
    </source>
</evidence>
<evidence type="ECO:0000256" key="3">
    <source>
        <dbReference type="ARBA" id="ARBA00022679"/>
    </source>
</evidence>
<evidence type="ECO:0000256" key="2">
    <source>
        <dbReference type="ARBA" id="ARBA00022676"/>
    </source>
</evidence>
<reference evidence="5" key="1">
    <citation type="journal article" date="2020" name="mSystems">
        <title>Genome- and Community-Level Interaction Insights into Carbon Utilization and Element Cycling Functions of Hydrothermarchaeota in Hydrothermal Sediment.</title>
        <authorList>
            <person name="Zhou Z."/>
            <person name="Liu Y."/>
            <person name="Xu W."/>
            <person name="Pan J."/>
            <person name="Luo Z.H."/>
            <person name="Li M."/>
        </authorList>
    </citation>
    <scope>NUCLEOTIDE SEQUENCE [LARGE SCALE GENOMIC DNA]</scope>
    <source>
        <strain evidence="5">SpSt-1217</strain>
    </source>
</reference>
<dbReference type="CDD" id="cd00761">
    <property type="entry name" value="Glyco_tranf_GTA_type"/>
    <property type="match status" value="1"/>
</dbReference>
<dbReference type="SUPFAM" id="SSF53448">
    <property type="entry name" value="Nucleotide-diphospho-sugar transferases"/>
    <property type="match status" value="1"/>
</dbReference>
<proteinExistence type="inferred from homology"/>
<evidence type="ECO:0000259" key="4">
    <source>
        <dbReference type="Pfam" id="PF00535"/>
    </source>
</evidence>
<keyword evidence="2" id="KW-0328">Glycosyltransferase</keyword>
<dbReference type="PANTHER" id="PTHR43179:SF12">
    <property type="entry name" value="GALACTOFURANOSYLTRANSFERASE GLFT2"/>
    <property type="match status" value="1"/>
</dbReference>
<dbReference type="InterPro" id="IPR029044">
    <property type="entry name" value="Nucleotide-diphossugar_trans"/>
</dbReference>
<dbReference type="EMBL" id="DSDK01000397">
    <property type="protein sequence ID" value="HDR51398.1"/>
    <property type="molecule type" value="Genomic_DNA"/>
</dbReference>
<dbReference type="InterPro" id="IPR001173">
    <property type="entry name" value="Glyco_trans_2-like"/>
</dbReference>
<evidence type="ECO:0000313" key="5">
    <source>
        <dbReference type="EMBL" id="HDR51398.1"/>
    </source>
</evidence>
<sequence>MQEFSKIQELYLKLSIIVPIYNHWHLVPNLISHLKLQTLKKDDYELLLIDNASEKVPDTLSLPEFAKLLHCKTPGSYAARNAGIEKALGKILVFTDADCRPHPDWLTQGLRCLQEVNTTKVIIAGAIQIIPANDHANIYELYDMTLGMPQERYVLRGYGITANLFVPRAVVDKVGLFDQKRFSGGDADYCRRAGQLGIAIRYCAKALVTHPARNSWHALANKVRRVKGGQLTAGTNSRKMLFAVRAFLPPIHAWRHTLVEKRLASRQRVAICMLQTKLWLVEMHEVIRLMCGRPPMR</sequence>
<dbReference type="Gene3D" id="3.90.550.10">
    <property type="entry name" value="Spore Coat Polysaccharide Biosynthesis Protein SpsA, Chain A"/>
    <property type="match status" value="1"/>
</dbReference>
<dbReference type="Proteomes" id="UP000886047">
    <property type="component" value="Unassembled WGS sequence"/>
</dbReference>
<protein>
    <submittedName>
        <fullName evidence="5">Glycosyltransferase family 2 protein</fullName>
    </submittedName>
</protein>
<name>A0A831PQ73_9BACT</name>
<comment type="similarity">
    <text evidence="1">Belongs to the glycosyltransferase 2 family.</text>
</comment>
<comment type="caution">
    <text evidence="5">The sequence shown here is derived from an EMBL/GenBank/DDBJ whole genome shotgun (WGS) entry which is preliminary data.</text>
</comment>
<dbReference type="AlphaFoldDB" id="A0A831PQ73"/>
<dbReference type="PANTHER" id="PTHR43179">
    <property type="entry name" value="RHAMNOSYLTRANSFERASE WBBL"/>
    <property type="match status" value="1"/>
</dbReference>
<dbReference type="GO" id="GO:0016757">
    <property type="term" value="F:glycosyltransferase activity"/>
    <property type="evidence" value="ECO:0007669"/>
    <property type="project" value="UniProtKB-KW"/>
</dbReference>
<gene>
    <name evidence="5" type="ORF">ENN90_07225</name>
</gene>
<dbReference type="Pfam" id="PF00535">
    <property type="entry name" value="Glycos_transf_2"/>
    <property type="match status" value="1"/>
</dbReference>
<organism evidence="5">
    <name type="scientific">Mariniphaga anaerophila</name>
    <dbReference type="NCBI Taxonomy" id="1484053"/>
    <lineage>
        <taxon>Bacteria</taxon>
        <taxon>Pseudomonadati</taxon>
        <taxon>Bacteroidota</taxon>
        <taxon>Bacteroidia</taxon>
        <taxon>Marinilabiliales</taxon>
        <taxon>Prolixibacteraceae</taxon>
        <taxon>Mariniphaga</taxon>
    </lineage>
</organism>
<accession>A0A831PQ73</accession>
<feature type="domain" description="Glycosyltransferase 2-like" evidence="4">
    <location>
        <begin position="15"/>
        <end position="116"/>
    </location>
</feature>
<keyword evidence="3" id="KW-0808">Transferase</keyword>